<evidence type="ECO:0000313" key="1">
    <source>
        <dbReference type="EMBL" id="MDO7873687.1"/>
    </source>
</evidence>
<evidence type="ECO:0000313" key="2">
    <source>
        <dbReference type="Proteomes" id="UP001176429"/>
    </source>
</evidence>
<reference evidence="1" key="1">
    <citation type="submission" date="2023-07" db="EMBL/GenBank/DDBJ databases">
        <authorList>
            <person name="Kim M.K."/>
        </authorList>
    </citation>
    <scope>NUCLEOTIDE SEQUENCE</scope>
    <source>
        <strain evidence="1">ASUV-10-1</strain>
    </source>
</reference>
<keyword evidence="2" id="KW-1185">Reference proteome</keyword>
<dbReference type="RefSeq" id="WP_305005003.1">
    <property type="nucleotide sequence ID" value="NZ_JAUQSY010000002.1"/>
</dbReference>
<protein>
    <submittedName>
        <fullName evidence="1">Uncharacterized protein</fullName>
    </submittedName>
</protein>
<dbReference type="EMBL" id="JAUQSY010000002">
    <property type="protein sequence ID" value="MDO7873687.1"/>
    <property type="molecule type" value="Genomic_DNA"/>
</dbReference>
<proteinExistence type="predicted"/>
<accession>A0ABT9B9H3</accession>
<dbReference type="Proteomes" id="UP001176429">
    <property type="component" value="Unassembled WGS sequence"/>
</dbReference>
<comment type="caution">
    <text evidence="1">The sequence shown here is derived from an EMBL/GenBank/DDBJ whole genome shotgun (WGS) entry which is preliminary data.</text>
</comment>
<name>A0ABT9B9H3_9BACT</name>
<gene>
    <name evidence="1" type="ORF">Q5H93_03000</name>
</gene>
<sequence length="115" mass="11864">MLISDNAVEGSGPLYELAKILASYALGDTTPVVLMLANGNEVGNVGAPAEVYIVKAICASGMPGVTSLVLPFGPGFASIQPATLEASGGVMIFTHYQATEDTMLIGYKVQLKTDV</sequence>
<organism evidence="1 2">
    <name type="scientific">Hymenobacter aranciens</name>
    <dbReference type="NCBI Taxonomy" id="3063996"/>
    <lineage>
        <taxon>Bacteria</taxon>
        <taxon>Pseudomonadati</taxon>
        <taxon>Bacteroidota</taxon>
        <taxon>Cytophagia</taxon>
        <taxon>Cytophagales</taxon>
        <taxon>Hymenobacteraceae</taxon>
        <taxon>Hymenobacter</taxon>
    </lineage>
</organism>